<dbReference type="PANTHER" id="PTHR31901">
    <property type="entry name" value="GH3 DOMAIN-CONTAINING PROTEIN"/>
    <property type="match status" value="1"/>
</dbReference>
<comment type="similarity">
    <text evidence="1">Belongs to the IAA-amido conjugating enzyme family.</text>
</comment>
<accession>A0ABC8KS87</accession>
<dbReference type="Pfam" id="PF23572">
    <property type="entry name" value="GH3_C"/>
    <property type="match status" value="1"/>
</dbReference>
<reference evidence="5 6" key="1">
    <citation type="submission" date="2022-03" db="EMBL/GenBank/DDBJ databases">
        <authorList>
            <person name="Macdonald S."/>
            <person name="Ahmed S."/>
            <person name="Newling K."/>
        </authorList>
    </citation>
    <scope>NUCLEOTIDE SEQUENCE [LARGE SCALE GENOMIC DNA]</scope>
</reference>
<dbReference type="GO" id="GO:0016874">
    <property type="term" value="F:ligase activity"/>
    <property type="evidence" value="ECO:0007669"/>
    <property type="project" value="UniProtKB-KW"/>
</dbReference>
<protein>
    <submittedName>
        <fullName evidence="5">Uncharacterized protein</fullName>
    </submittedName>
</protein>
<feature type="domain" description="GH3 middle" evidence="3">
    <location>
        <begin position="349"/>
        <end position="418"/>
    </location>
</feature>
<feature type="non-terminal residue" evidence="5">
    <location>
        <position position="557"/>
    </location>
</feature>
<dbReference type="InterPro" id="IPR055377">
    <property type="entry name" value="GH3_M"/>
</dbReference>
<dbReference type="InterPro" id="IPR055378">
    <property type="entry name" value="GH3_C"/>
</dbReference>
<evidence type="ECO:0000313" key="6">
    <source>
        <dbReference type="Proteomes" id="UP001642260"/>
    </source>
</evidence>
<dbReference type="Pfam" id="PF03321">
    <property type="entry name" value="GH3"/>
    <property type="match status" value="1"/>
</dbReference>
<evidence type="ECO:0000259" key="4">
    <source>
        <dbReference type="Pfam" id="PF23572"/>
    </source>
</evidence>
<evidence type="ECO:0000256" key="1">
    <source>
        <dbReference type="ARBA" id="ARBA00008068"/>
    </source>
</evidence>
<dbReference type="Pfam" id="PF23571">
    <property type="entry name" value="GH3_M"/>
    <property type="match status" value="1"/>
</dbReference>
<organism evidence="5 6">
    <name type="scientific">Eruca vesicaria subsp. sativa</name>
    <name type="common">Garden rocket</name>
    <name type="synonym">Eruca sativa</name>
    <dbReference type="NCBI Taxonomy" id="29727"/>
    <lineage>
        <taxon>Eukaryota</taxon>
        <taxon>Viridiplantae</taxon>
        <taxon>Streptophyta</taxon>
        <taxon>Embryophyta</taxon>
        <taxon>Tracheophyta</taxon>
        <taxon>Spermatophyta</taxon>
        <taxon>Magnoliopsida</taxon>
        <taxon>eudicotyledons</taxon>
        <taxon>Gunneridae</taxon>
        <taxon>Pentapetalae</taxon>
        <taxon>rosids</taxon>
        <taxon>malvids</taxon>
        <taxon>Brassicales</taxon>
        <taxon>Brassicaceae</taxon>
        <taxon>Brassiceae</taxon>
        <taxon>Eruca</taxon>
    </lineage>
</organism>
<proteinExistence type="inferred from homology"/>
<sequence>MSIISYYNEEEKGKVLEDLTSNVKQIQDDLLKEILTLNSGTEYLQNFLHGSSAKELFKKNLPIVTYKDVKTYIDRVANGEPSNVISALPITNFFNSSGTSGGANKILPTNNKYLDSSASSTDLIAHVIRKHVKGVEKGKGMLFFLTVHDTKTPGGLPIDDGISWYLKSDYFKNRPSTWFYSYTSPDEVMLGSDLKQNLYCHLLCGLVQRDEVTRIGSVFASSIVRVIKVLEDSWKELCSDIRSGHLSEWITDSGCRNSVTLVLGGQPRPKLSDEIESICSQKSWNGIMKKLWPQTLYIEAIVTGSMAQYVPTLTHYCGDLPLVSTIYASSESIFGINTDPLSKPEDTSYTLLPNLSYFEFIPMEGGNSDVVDLADVKLGCSYQLLVTNLWGLYRMRIGDIVKVTGFHNKAPKFRVLGRENTLLSIDTDRTTEEYLLKAVNRARLVLESSDQRLVNFTSYADISSSPGHYVIYWEVKAKEEEMKDLDEKTFLECCLVMGDTFDEEYMYCRANEFIGPLEIRVVNEGTFDSLMNLSISKGASITRYKTPTCIKSEEGLQ</sequence>
<dbReference type="AlphaFoldDB" id="A0ABC8KS87"/>
<keyword evidence="2" id="KW-0436">Ligase</keyword>
<evidence type="ECO:0000259" key="3">
    <source>
        <dbReference type="Pfam" id="PF23571"/>
    </source>
</evidence>
<feature type="domain" description="GH3 C-terminal" evidence="4">
    <location>
        <begin position="435"/>
        <end position="554"/>
    </location>
</feature>
<gene>
    <name evidence="5" type="ORF">ERUC_LOCUS27119</name>
</gene>
<comment type="caution">
    <text evidence="5">The sequence shown here is derived from an EMBL/GenBank/DDBJ whole genome shotgun (WGS) entry which is preliminary data.</text>
</comment>
<dbReference type="InterPro" id="IPR004993">
    <property type="entry name" value="GH3"/>
</dbReference>
<dbReference type="EMBL" id="CAKOAT010304155">
    <property type="protein sequence ID" value="CAH8361363.1"/>
    <property type="molecule type" value="Genomic_DNA"/>
</dbReference>
<evidence type="ECO:0000313" key="5">
    <source>
        <dbReference type="EMBL" id="CAH8361363.1"/>
    </source>
</evidence>
<evidence type="ECO:0000256" key="2">
    <source>
        <dbReference type="ARBA" id="ARBA00022598"/>
    </source>
</evidence>
<name>A0ABC8KS87_ERUVS</name>
<dbReference type="PANTHER" id="PTHR31901:SF49">
    <property type="entry name" value="(RAPE) HYPOTHETICAL PROTEIN"/>
    <property type="match status" value="1"/>
</dbReference>
<keyword evidence="6" id="KW-1185">Reference proteome</keyword>
<dbReference type="Proteomes" id="UP001642260">
    <property type="component" value="Unassembled WGS sequence"/>
</dbReference>